<dbReference type="EMBL" id="FVGW01000004">
    <property type="protein sequence ID" value="SKM02886.1"/>
    <property type="molecule type" value="Genomic_DNA"/>
</dbReference>
<feature type="coiled-coil region" evidence="1">
    <location>
        <begin position="224"/>
        <end position="265"/>
    </location>
</feature>
<dbReference type="GO" id="GO:0006508">
    <property type="term" value="P:proteolysis"/>
    <property type="evidence" value="ECO:0007669"/>
    <property type="project" value="UniProtKB-KW"/>
</dbReference>
<keyword evidence="3" id="KW-0378">Hydrolase</keyword>
<feature type="chain" id="PRO_5038545724" evidence="2">
    <location>
        <begin position="24"/>
        <end position="300"/>
    </location>
</feature>
<dbReference type="RefSeq" id="WP_005089861.1">
    <property type="nucleotide sequence ID" value="NZ_FVGW01000004.1"/>
</dbReference>
<evidence type="ECO:0000313" key="4">
    <source>
        <dbReference type="Proteomes" id="UP000190074"/>
    </source>
</evidence>
<evidence type="ECO:0000313" key="3">
    <source>
        <dbReference type="EMBL" id="SKM02886.1"/>
    </source>
</evidence>
<dbReference type="PROSITE" id="PS51257">
    <property type="entry name" value="PROKAR_LIPOPROTEIN"/>
    <property type="match status" value="1"/>
</dbReference>
<reference evidence="3 4" key="1">
    <citation type="submission" date="2016-11" db="EMBL/GenBank/DDBJ databases">
        <authorList>
            <consortium name="Pathogen Informatics"/>
        </authorList>
    </citation>
    <scope>NUCLEOTIDE SEQUENCE [LARGE SCALE GENOMIC DNA]</scope>
    <source>
        <strain evidence="3 4">911</strain>
    </source>
</reference>
<gene>
    <name evidence="3" type="ORF">SAMEA2259716_02338</name>
</gene>
<protein>
    <submittedName>
        <fullName evidence="3">Membrane protease subunit, stomatin/prohibitin</fullName>
    </submittedName>
</protein>
<proteinExistence type="predicted"/>
<keyword evidence="2" id="KW-0732">Signal</keyword>
<evidence type="ECO:0000256" key="1">
    <source>
        <dbReference type="SAM" id="Coils"/>
    </source>
</evidence>
<dbReference type="Proteomes" id="UP000190074">
    <property type="component" value="Unassembled WGS sequence"/>
</dbReference>
<dbReference type="GO" id="GO:0008233">
    <property type="term" value="F:peptidase activity"/>
    <property type="evidence" value="ECO:0007669"/>
    <property type="project" value="UniProtKB-KW"/>
</dbReference>
<accession>A0A1U0U2M8</accession>
<keyword evidence="3" id="KW-0645">Protease</keyword>
<feature type="signal peptide" evidence="2">
    <location>
        <begin position="1"/>
        <end position="23"/>
    </location>
</feature>
<keyword evidence="1" id="KW-0175">Coiled coil</keyword>
<evidence type="ECO:0000256" key="2">
    <source>
        <dbReference type="SAM" id="SignalP"/>
    </source>
</evidence>
<sequence length="300" mass="32508">MKRTKAAVVGIAVAAGLTLSACATQIPAGQTAVKVDDYAFVPTAPKIIGCMGPETSEANPIGGFKIYRYPARQISWDATGAKGAEHQPYVVVSGAEAPAELKVPVVVTMDLTSDCEKLSQFHRDFGTKYQGWLNADGTQSDGWVQLVNYVVGQPLEQTLTQVAQKYTWRQIWNDEKVRVEFQNVLKERLPGASKARTDGQEYFTNFQITVLKPEPMDGNLKAAINKEQSSVAEANAKKAAADAEVKAAESQTEVAKQQALQKQAEIAGFPTIEAYLQSQLIAQGGNPYQPTYVVPQGGNR</sequence>
<name>A0A1U0U2M8_9MYCO</name>
<dbReference type="AlphaFoldDB" id="A0A1U0U2M8"/>
<organism evidence="3 4">
    <name type="scientific">Mycobacteroides abscessus subsp. massiliense</name>
    <dbReference type="NCBI Taxonomy" id="1962118"/>
    <lineage>
        <taxon>Bacteria</taxon>
        <taxon>Bacillati</taxon>
        <taxon>Actinomycetota</taxon>
        <taxon>Actinomycetes</taxon>
        <taxon>Mycobacteriales</taxon>
        <taxon>Mycobacteriaceae</taxon>
        <taxon>Mycobacteroides</taxon>
        <taxon>Mycobacteroides abscessus</taxon>
    </lineage>
</organism>